<evidence type="ECO:0000256" key="10">
    <source>
        <dbReference type="PIRSR" id="PIRSR000853-3"/>
    </source>
</evidence>
<proteinExistence type="inferred from homology"/>
<feature type="binding site" evidence="10">
    <location>
        <position position="754"/>
    </location>
    <ligand>
        <name>Mg(2+)</name>
        <dbReference type="ChEBI" id="CHEBI:18420"/>
    </ligand>
</feature>
<feature type="domain" description="PEP-utilising enzyme C-terminal" evidence="13">
    <location>
        <begin position="524"/>
        <end position="879"/>
    </location>
</feature>
<dbReference type="Gene3D" id="3.20.20.60">
    <property type="entry name" value="Phosphoenolpyruvate-binding domains"/>
    <property type="match status" value="1"/>
</dbReference>
<dbReference type="GO" id="GO:0016301">
    <property type="term" value="F:kinase activity"/>
    <property type="evidence" value="ECO:0007669"/>
    <property type="project" value="UniProtKB-KW"/>
</dbReference>
<feature type="domain" description="Pyruvate phosphate dikinase AMP/ATP-binding" evidence="12">
    <location>
        <begin position="21"/>
        <end position="299"/>
    </location>
</feature>
<evidence type="ECO:0000259" key="11">
    <source>
        <dbReference type="Pfam" id="PF00391"/>
    </source>
</evidence>
<dbReference type="Gene3D" id="3.30.470.20">
    <property type="entry name" value="ATP-grasp fold, B domain"/>
    <property type="match status" value="1"/>
</dbReference>
<keyword evidence="9 10" id="KW-0460">Magnesium</keyword>
<dbReference type="InterPro" id="IPR018274">
    <property type="entry name" value="PEP_util_AS"/>
</dbReference>
<dbReference type="PROSITE" id="PS00742">
    <property type="entry name" value="PEP_ENZYMES_2"/>
    <property type="match status" value="1"/>
</dbReference>
<evidence type="ECO:0000256" key="8">
    <source>
        <dbReference type="ARBA" id="ARBA00022840"/>
    </source>
</evidence>
<feature type="domain" description="PEP-utilising enzyme mobile" evidence="11">
    <location>
        <begin position="424"/>
        <end position="505"/>
    </location>
</feature>
<dbReference type="InterPro" id="IPR015813">
    <property type="entry name" value="Pyrv/PenolPyrv_kinase-like_dom"/>
</dbReference>
<accession>A0A075HEQ8</accession>
<keyword evidence="7 14" id="KW-0418">Kinase</keyword>
<dbReference type="SUPFAM" id="SSF56059">
    <property type="entry name" value="Glutathione synthetase ATP-binding domain-like"/>
    <property type="match status" value="1"/>
</dbReference>
<dbReference type="InterPro" id="IPR023151">
    <property type="entry name" value="PEP_util_CS"/>
</dbReference>
<dbReference type="GO" id="GO:0005524">
    <property type="term" value="F:ATP binding"/>
    <property type="evidence" value="ECO:0007669"/>
    <property type="project" value="UniProtKB-KW"/>
</dbReference>
<evidence type="ECO:0000256" key="5">
    <source>
        <dbReference type="ARBA" id="ARBA00022723"/>
    </source>
</evidence>
<dbReference type="PIRSF" id="PIRSF000853">
    <property type="entry name" value="PPDK"/>
    <property type="match status" value="1"/>
</dbReference>
<dbReference type="InterPro" id="IPR010121">
    <property type="entry name" value="Pyruvate_phosphate_dikinase"/>
</dbReference>
<dbReference type="Gene3D" id="3.50.30.10">
    <property type="entry name" value="Phosphohistidine domain"/>
    <property type="match status" value="1"/>
</dbReference>
<dbReference type="Gene3D" id="3.30.1490.20">
    <property type="entry name" value="ATP-grasp fold, A domain"/>
    <property type="match status" value="1"/>
</dbReference>
<comment type="cofactor">
    <cofactor evidence="1 10">
        <name>Mg(2+)</name>
        <dbReference type="ChEBI" id="CHEBI:18420"/>
    </cofactor>
</comment>
<evidence type="ECO:0000256" key="6">
    <source>
        <dbReference type="ARBA" id="ARBA00022741"/>
    </source>
</evidence>
<dbReference type="PANTHER" id="PTHR22931:SF9">
    <property type="entry name" value="PYRUVATE, PHOSPHATE DIKINASE 1, CHLOROPLASTIC"/>
    <property type="match status" value="1"/>
</dbReference>
<dbReference type="InterPro" id="IPR000121">
    <property type="entry name" value="PEP_util_C"/>
</dbReference>
<keyword evidence="14" id="KW-0670">Pyruvate</keyword>
<reference evidence="14" key="1">
    <citation type="journal article" date="2014" name="Genome Biol. Evol.">
        <title>Pangenome evidence for extensive interdomain horizontal transfer affecting lineage core and shell genes in uncultured planktonic thaumarchaeota and euryarchaeota.</title>
        <authorList>
            <person name="Deschamps P."/>
            <person name="Zivanovic Y."/>
            <person name="Moreira D."/>
            <person name="Rodriguez-Valera F."/>
            <person name="Lopez-Garcia P."/>
        </authorList>
    </citation>
    <scope>NUCLEOTIDE SEQUENCE</scope>
</reference>
<organism evidence="14">
    <name type="scientific">uncultured marine thaumarchaeote KM3_55_F05</name>
    <dbReference type="NCBI Taxonomy" id="1456198"/>
    <lineage>
        <taxon>Archaea</taxon>
        <taxon>Nitrososphaerota</taxon>
        <taxon>environmental samples</taxon>
    </lineage>
</organism>
<keyword evidence="5 10" id="KW-0479">Metal-binding</keyword>
<dbReference type="GO" id="GO:0046872">
    <property type="term" value="F:metal ion binding"/>
    <property type="evidence" value="ECO:0007669"/>
    <property type="project" value="UniProtKB-KW"/>
</dbReference>
<protein>
    <recommendedName>
        <fullName evidence="3">pyruvate, phosphate dikinase</fullName>
        <ecNumber evidence="3">2.7.9.1</ecNumber>
    </recommendedName>
</protein>
<evidence type="ECO:0000259" key="12">
    <source>
        <dbReference type="Pfam" id="PF01326"/>
    </source>
</evidence>
<dbReference type="Pfam" id="PF01326">
    <property type="entry name" value="PPDK_N"/>
    <property type="match status" value="2"/>
</dbReference>
<evidence type="ECO:0000313" key="14">
    <source>
        <dbReference type="EMBL" id="AIF12393.1"/>
    </source>
</evidence>
<dbReference type="EMBL" id="KF900944">
    <property type="protein sequence ID" value="AIF12393.1"/>
    <property type="molecule type" value="Genomic_DNA"/>
</dbReference>
<evidence type="ECO:0000256" key="3">
    <source>
        <dbReference type="ARBA" id="ARBA00011994"/>
    </source>
</evidence>
<dbReference type="PROSITE" id="PS00370">
    <property type="entry name" value="PEP_ENZYMES_PHOS_SITE"/>
    <property type="match status" value="1"/>
</dbReference>
<feature type="domain" description="Pyruvate phosphate dikinase AMP/ATP-binding" evidence="12">
    <location>
        <begin position="306"/>
        <end position="345"/>
    </location>
</feature>
<evidence type="ECO:0000256" key="2">
    <source>
        <dbReference type="ARBA" id="ARBA00007837"/>
    </source>
</evidence>
<dbReference type="Pfam" id="PF02896">
    <property type="entry name" value="PEP-utilizers_C"/>
    <property type="match status" value="1"/>
</dbReference>
<evidence type="ECO:0000256" key="7">
    <source>
        <dbReference type="ARBA" id="ARBA00022777"/>
    </source>
</evidence>
<comment type="similarity">
    <text evidence="2">Belongs to the PEP-utilizing enzyme family.</text>
</comment>
<dbReference type="Gene3D" id="1.10.189.10">
    <property type="entry name" value="Pyruvate Phosphate Dikinase, domain 2"/>
    <property type="match status" value="1"/>
</dbReference>
<sequence>MPGHESDRNISFFGEGENKGLLGGKGAGLSAMMKMGLPVPPGFTITIDVCRQYYENGQKLPNGLMTEVRKAITTLEQMSEKKLGDKENPLLISVRSGASVSMPGMMDTVLNLGLNDETVGGLISLTHDARFAYDSYRRFVQLFGKIVLQVDEASFERRLTTVKEQEKVSFDHELGEDTLRVLVADFKKLCREKTGKDFPDDPYAQLQAAIEAVFRSWMGKRAVDYRREFKITPEMADGTAVNIVVMIFGNLGRDSATGVVFTRDPVTGDKTLYGDYLVNAQGEDIVAGIRNTQPIKTLKTELPKSYRQLNKLAKKLEDHYKEPQDVEFTIEKGKLYLLQTRAAKMNALGIIRSTVSIAKEGSITKLEAIHRVTPEHLEQVLHRRVDPLAQKETIAHGVPASPGAAAGTVVFDADEAERQAKGGKKVILVREETKPEDIHGFFAAEGVLTSRGGKTSHAAVVARGMGKACVCGCSNIVINSSERFFKTGNKIIREGDSITVDGTAGTVYLGQVPTVEPEIIPEMNELLGWADQVRRLGIRANADTPESATLARRLGAEGIGLCRTERMFNHPDRLPIVVEMILSQNRDERIKALGRIMALQKGDFKLILQVMEGLPVTIRLLDPPLHEFLPSIEQILIEVQKMEAEGVSPVLIKQKRGILEKARGLFETNPMLGHRGVRLGITSPEIYEMQIRAIGEAAGELMKEGVDVRPQVMVPQVGITEEIETILEIYERVKSDVEGKFGISLKIKFGTMIEVVRACLVSGEIAKKTEFFSFGTNDLTQGTFSFSREDAENKFLPDYAAKHILDDNPFQVIDEDGVGRLIQLAVKEGNLVNPKLEVGICGEHGGDPLSIDFFHRAGLTYVSTSPYRIPISRLAAAQSALLSKQKK</sequence>
<dbReference type="EC" id="2.7.9.1" evidence="3"/>
<evidence type="ECO:0000259" key="13">
    <source>
        <dbReference type="Pfam" id="PF02896"/>
    </source>
</evidence>
<dbReference type="PANTHER" id="PTHR22931">
    <property type="entry name" value="PHOSPHOENOLPYRUVATE DIKINASE-RELATED"/>
    <property type="match status" value="1"/>
</dbReference>
<keyword evidence="8" id="KW-0067">ATP-binding</keyword>
<keyword evidence="4 14" id="KW-0808">Transferase</keyword>
<dbReference type="NCBIfam" id="TIGR01828">
    <property type="entry name" value="pyru_phos_dikin"/>
    <property type="match status" value="1"/>
</dbReference>
<gene>
    <name evidence="14" type="primary">ppdK</name>
</gene>
<dbReference type="InterPro" id="IPR040442">
    <property type="entry name" value="Pyrv_kinase-like_dom_sf"/>
</dbReference>
<dbReference type="InterPro" id="IPR002192">
    <property type="entry name" value="PPDK_AMP/ATP-bd"/>
</dbReference>
<dbReference type="InterPro" id="IPR013815">
    <property type="entry name" value="ATP_grasp_subdomain_1"/>
</dbReference>
<dbReference type="SUPFAM" id="SSF51621">
    <property type="entry name" value="Phosphoenolpyruvate/pyruvate domain"/>
    <property type="match status" value="1"/>
</dbReference>
<dbReference type="GO" id="GO:0050242">
    <property type="term" value="F:pyruvate, phosphate dikinase activity"/>
    <property type="evidence" value="ECO:0007669"/>
    <property type="project" value="UniProtKB-EC"/>
</dbReference>
<evidence type="ECO:0000256" key="9">
    <source>
        <dbReference type="ARBA" id="ARBA00022842"/>
    </source>
</evidence>
<keyword evidence="6" id="KW-0547">Nucleotide-binding</keyword>
<evidence type="ECO:0000256" key="1">
    <source>
        <dbReference type="ARBA" id="ARBA00001946"/>
    </source>
</evidence>
<dbReference type="NCBIfam" id="NF004531">
    <property type="entry name" value="PRK05878.1"/>
    <property type="match status" value="1"/>
</dbReference>
<dbReference type="InterPro" id="IPR008279">
    <property type="entry name" value="PEP-util_enz_mobile_dom"/>
</dbReference>
<dbReference type="AlphaFoldDB" id="A0A075HEQ8"/>
<evidence type="ECO:0000256" key="4">
    <source>
        <dbReference type="ARBA" id="ARBA00022679"/>
    </source>
</evidence>
<dbReference type="SUPFAM" id="SSF52009">
    <property type="entry name" value="Phosphohistidine domain"/>
    <property type="match status" value="1"/>
</dbReference>
<name>A0A075HEQ8_9ARCH</name>
<dbReference type="InterPro" id="IPR036637">
    <property type="entry name" value="Phosphohistidine_dom_sf"/>
</dbReference>
<feature type="binding site" evidence="10">
    <location>
        <position position="778"/>
    </location>
    <ligand>
        <name>Mg(2+)</name>
        <dbReference type="ChEBI" id="CHEBI:18420"/>
    </ligand>
</feature>
<dbReference type="Pfam" id="PF00391">
    <property type="entry name" value="PEP-utilizers"/>
    <property type="match status" value="1"/>
</dbReference>
<dbReference type="Gene3D" id="1.20.80.30">
    <property type="match status" value="1"/>
</dbReference>